<protein>
    <submittedName>
        <fullName evidence="3">Uncharacterized protein</fullName>
    </submittedName>
</protein>
<keyword evidence="2" id="KW-1133">Transmembrane helix</keyword>
<feature type="transmembrane region" description="Helical" evidence="2">
    <location>
        <begin position="634"/>
        <end position="652"/>
    </location>
</feature>
<keyword evidence="4" id="KW-1185">Reference proteome</keyword>
<evidence type="ECO:0000256" key="1">
    <source>
        <dbReference type="SAM" id="MobiDB-lite"/>
    </source>
</evidence>
<proteinExistence type="predicted"/>
<evidence type="ECO:0000256" key="2">
    <source>
        <dbReference type="SAM" id="Phobius"/>
    </source>
</evidence>
<name>A0AAV9U5R9_9PEZI</name>
<feature type="compositionally biased region" description="Polar residues" evidence="1">
    <location>
        <begin position="111"/>
        <end position="124"/>
    </location>
</feature>
<comment type="caution">
    <text evidence="3">The sequence shown here is derived from an EMBL/GenBank/DDBJ whole genome shotgun (WGS) entry which is preliminary data.</text>
</comment>
<evidence type="ECO:0000313" key="3">
    <source>
        <dbReference type="EMBL" id="KAK6334563.1"/>
    </source>
</evidence>
<gene>
    <name evidence="3" type="ORF">TWF730_003777</name>
</gene>
<evidence type="ECO:0000313" key="4">
    <source>
        <dbReference type="Proteomes" id="UP001373714"/>
    </source>
</evidence>
<feature type="compositionally biased region" description="Basic and acidic residues" evidence="1">
    <location>
        <begin position="193"/>
        <end position="206"/>
    </location>
</feature>
<dbReference type="Proteomes" id="UP001373714">
    <property type="component" value="Unassembled WGS sequence"/>
</dbReference>
<dbReference type="EMBL" id="JAVHNS010000015">
    <property type="protein sequence ID" value="KAK6334563.1"/>
    <property type="molecule type" value="Genomic_DNA"/>
</dbReference>
<keyword evidence="2" id="KW-0812">Transmembrane</keyword>
<accession>A0AAV9U5R9</accession>
<feature type="region of interest" description="Disordered" evidence="1">
    <location>
        <begin position="190"/>
        <end position="217"/>
    </location>
</feature>
<reference evidence="3 4" key="1">
    <citation type="submission" date="2019-10" db="EMBL/GenBank/DDBJ databases">
        <authorList>
            <person name="Palmer J.M."/>
        </authorList>
    </citation>
    <scope>NUCLEOTIDE SEQUENCE [LARGE SCALE GENOMIC DNA]</scope>
    <source>
        <strain evidence="3 4">TWF730</strain>
    </source>
</reference>
<organism evidence="3 4">
    <name type="scientific">Orbilia blumenaviensis</name>
    <dbReference type="NCBI Taxonomy" id="1796055"/>
    <lineage>
        <taxon>Eukaryota</taxon>
        <taxon>Fungi</taxon>
        <taxon>Dikarya</taxon>
        <taxon>Ascomycota</taxon>
        <taxon>Pezizomycotina</taxon>
        <taxon>Orbiliomycetes</taxon>
        <taxon>Orbiliales</taxon>
        <taxon>Orbiliaceae</taxon>
        <taxon>Orbilia</taxon>
    </lineage>
</organism>
<feature type="region of interest" description="Disordered" evidence="1">
    <location>
        <begin position="93"/>
        <end position="136"/>
    </location>
</feature>
<dbReference type="AlphaFoldDB" id="A0AAV9U5R9"/>
<keyword evidence="2" id="KW-0472">Membrane</keyword>
<sequence>MYRVLMTQLNLSIEPTSPQPSPISTLSTITTMNSSPPHRLEASTLREKLGKTMANILQAGNKMSSPPLAAPLVQRPATLLALSDPELELRAPQNIPESINPGTDGILSPIVQGSSQCASPSQDDNPVPEDEPASDLLGSVSCKSLSAHLPVSPGATHIDIIDMTKSSSPETTAGSPKYFLSELAKLKSNCTESKGKSRPARDESPVRLKKGLKNDPPATLDDPLAILDDLPVAPNDTTSALAPGGIYEVSKYGPTNPVFLPPITLFWRESGVDVHTNFHLAYQVPGTDSPQSAYRKQLARRIFATSANIIKALKLDRVLPSLVHFELFTSFVEFTLEILDDCRESSLTASGISPPETLTTTLLNLACAASDENMERYLVSLVLDCALQPLDGMQRVSANILLSFLKIWASKHTVKTSTLLADDQILFVFDVAIEMVDHLLVWKTASELSLKRIPGNPFDDESSYCDAANPAHNTAIGMVARSSQYLRYYSQPSKLMDSRRIREIFRGLTEDFLGIVMKHFSSILLDGGVTNSPTDDCLFLPDSGPRDNLWQEFLKNNPSFEAAPDEKLLASQLEFCAKYETLLMATSIIYLGESPERLATLVAKDGTVLANNIFFREGRVYMAWGTENPVIRRLGFLMSAFWLVYLIFVVPFKEKLSLYANENQAPRVTLDPQTVFRDISNRPFTAAGISNLVSKAIGLDIPLCNVVHYSRRWRISTGIWVDGSDGWCRGLTLEDASKLKLPLDDAGDRWLWLLMGEKIRP</sequence>